<gene>
    <name evidence="1" type="ORF">L2737_06320</name>
</gene>
<sequence length="92" mass="10146">MDDDIKGAVITAQTGWNEAFLVGTEKELLDFAQNIIDSVRAAKEDELFGEKVKTINLLGGKLASHSEVQFDWLAVTKDSEQTLEISHKVQGL</sequence>
<accession>A0ABT0KM65</accession>
<name>A0ABT0KM65_9GAMM</name>
<proteinExistence type="predicted"/>
<evidence type="ECO:0000313" key="1">
    <source>
        <dbReference type="EMBL" id="MCL1044943.1"/>
    </source>
</evidence>
<comment type="caution">
    <text evidence="1">The sequence shown here is derived from an EMBL/GenBank/DDBJ whole genome shotgun (WGS) entry which is preliminary data.</text>
</comment>
<organism evidence="1 2">
    <name type="scientific">Shewanella electrodiphila</name>
    <dbReference type="NCBI Taxonomy" id="934143"/>
    <lineage>
        <taxon>Bacteria</taxon>
        <taxon>Pseudomonadati</taxon>
        <taxon>Pseudomonadota</taxon>
        <taxon>Gammaproteobacteria</taxon>
        <taxon>Alteromonadales</taxon>
        <taxon>Shewanellaceae</taxon>
        <taxon>Shewanella</taxon>
    </lineage>
</organism>
<dbReference type="EMBL" id="JAKIKU010000003">
    <property type="protein sequence ID" value="MCL1044943.1"/>
    <property type="molecule type" value="Genomic_DNA"/>
</dbReference>
<dbReference type="RefSeq" id="WP_248955161.1">
    <property type="nucleotide sequence ID" value="NZ_JAKIKU010000003.1"/>
</dbReference>
<evidence type="ECO:0000313" key="2">
    <source>
        <dbReference type="Proteomes" id="UP001202134"/>
    </source>
</evidence>
<reference evidence="1 2" key="1">
    <citation type="submission" date="2022-01" db="EMBL/GenBank/DDBJ databases">
        <title>Whole genome-based taxonomy of the Shewanellaceae.</title>
        <authorList>
            <person name="Martin-Rodriguez A.J."/>
        </authorList>
    </citation>
    <scope>NUCLEOTIDE SEQUENCE [LARGE SCALE GENOMIC DNA]</scope>
    <source>
        <strain evidence="1 2">DSM 24955</strain>
    </source>
</reference>
<keyword evidence="2" id="KW-1185">Reference proteome</keyword>
<dbReference type="Proteomes" id="UP001202134">
    <property type="component" value="Unassembled WGS sequence"/>
</dbReference>
<protein>
    <submittedName>
        <fullName evidence="1">Uncharacterized protein</fullName>
    </submittedName>
</protein>